<organism evidence="1">
    <name type="scientific">Siphoviridae sp. ctkBO7</name>
    <dbReference type="NCBI Taxonomy" id="2826441"/>
    <lineage>
        <taxon>Viruses</taxon>
        <taxon>Duplodnaviria</taxon>
        <taxon>Heunggongvirae</taxon>
        <taxon>Uroviricota</taxon>
        <taxon>Caudoviricetes</taxon>
    </lineage>
</organism>
<proteinExistence type="predicted"/>
<dbReference type="EMBL" id="BK015098">
    <property type="protein sequence ID" value="DAD90944.1"/>
    <property type="molecule type" value="Genomic_DNA"/>
</dbReference>
<name>A0A8S5N9K2_9CAUD</name>
<sequence>MLIILKAEDLIAARASVDSEYKSGMLTAAGEEVKK</sequence>
<protein>
    <submittedName>
        <fullName evidence="1">Uncharacterized protein</fullName>
    </submittedName>
</protein>
<reference evidence="1" key="1">
    <citation type="journal article" date="2021" name="Proc. Natl. Acad. Sci. U.S.A.">
        <title>A Catalog of Tens of Thousands of Viruses from Human Metagenomes Reveals Hidden Associations with Chronic Diseases.</title>
        <authorList>
            <person name="Tisza M.J."/>
            <person name="Buck C.B."/>
        </authorList>
    </citation>
    <scope>NUCLEOTIDE SEQUENCE</scope>
    <source>
        <strain evidence="1">CtkBO7</strain>
    </source>
</reference>
<accession>A0A8S5N9K2</accession>
<evidence type="ECO:0000313" key="1">
    <source>
        <dbReference type="EMBL" id="DAD90944.1"/>
    </source>
</evidence>